<keyword evidence="1" id="KW-1133">Transmembrane helix</keyword>
<feature type="transmembrane region" description="Helical" evidence="1">
    <location>
        <begin position="102"/>
        <end position="120"/>
    </location>
</feature>
<dbReference type="InterPro" id="IPR003018">
    <property type="entry name" value="GAF"/>
</dbReference>
<dbReference type="InterPro" id="IPR029787">
    <property type="entry name" value="Nucleotide_cyclase"/>
</dbReference>
<feature type="domain" description="EAL" evidence="4">
    <location>
        <begin position="1032"/>
        <end position="1287"/>
    </location>
</feature>
<feature type="transmembrane region" description="Helical" evidence="1">
    <location>
        <begin position="71"/>
        <end position="90"/>
    </location>
</feature>
<dbReference type="SMART" id="SM00267">
    <property type="entry name" value="GGDEF"/>
    <property type="match status" value="1"/>
</dbReference>
<evidence type="ECO:0000313" key="7">
    <source>
        <dbReference type="Proteomes" id="UP000092695"/>
    </source>
</evidence>
<dbReference type="NCBIfam" id="TIGR00229">
    <property type="entry name" value="sensory_box"/>
    <property type="match status" value="3"/>
</dbReference>
<evidence type="ECO:0000259" key="2">
    <source>
        <dbReference type="PROSITE" id="PS50112"/>
    </source>
</evidence>
<dbReference type="InterPro" id="IPR035965">
    <property type="entry name" value="PAS-like_dom_sf"/>
</dbReference>
<dbReference type="SUPFAM" id="SSF55785">
    <property type="entry name" value="PYP-like sensor domain (PAS domain)"/>
    <property type="match status" value="3"/>
</dbReference>
<feature type="domain" description="PAS" evidence="2">
    <location>
        <begin position="318"/>
        <end position="355"/>
    </location>
</feature>
<dbReference type="Gene3D" id="3.20.20.450">
    <property type="entry name" value="EAL domain"/>
    <property type="match status" value="1"/>
</dbReference>
<dbReference type="Pfam" id="PF13185">
    <property type="entry name" value="GAF_2"/>
    <property type="match status" value="1"/>
</dbReference>
<dbReference type="InterPro" id="IPR001610">
    <property type="entry name" value="PAC"/>
</dbReference>
<dbReference type="PANTHER" id="PTHR44757">
    <property type="entry name" value="DIGUANYLATE CYCLASE DGCP"/>
    <property type="match status" value="1"/>
</dbReference>
<dbReference type="Proteomes" id="UP000092695">
    <property type="component" value="Chromosome"/>
</dbReference>
<dbReference type="PROSITE" id="PS50113">
    <property type="entry name" value="PAC"/>
    <property type="match status" value="2"/>
</dbReference>
<dbReference type="PROSITE" id="PS50883">
    <property type="entry name" value="EAL"/>
    <property type="match status" value="1"/>
</dbReference>
<dbReference type="PANTHER" id="PTHR44757:SF2">
    <property type="entry name" value="BIOFILM ARCHITECTURE MAINTENANCE PROTEIN MBAA"/>
    <property type="match status" value="1"/>
</dbReference>
<evidence type="ECO:0000259" key="5">
    <source>
        <dbReference type="PROSITE" id="PS50887"/>
    </source>
</evidence>
<keyword evidence="7" id="KW-1185">Reference proteome</keyword>
<dbReference type="InterPro" id="IPR001633">
    <property type="entry name" value="EAL_dom"/>
</dbReference>
<gene>
    <name evidence="6" type="ORF">BA177_14560</name>
</gene>
<dbReference type="SMART" id="SM00065">
    <property type="entry name" value="GAF"/>
    <property type="match status" value="1"/>
</dbReference>
<dbReference type="OrthoDB" id="8553030at2"/>
<dbReference type="PROSITE" id="PS50887">
    <property type="entry name" value="GGDEF"/>
    <property type="match status" value="1"/>
</dbReference>
<dbReference type="Gene3D" id="3.30.70.270">
    <property type="match status" value="1"/>
</dbReference>
<dbReference type="InterPro" id="IPR029016">
    <property type="entry name" value="GAF-like_dom_sf"/>
</dbReference>
<dbReference type="InterPro" id="IPR035919">
    <property type="entry name" value="EAL_sf"/>
</dbReference>
<sequence>MSPKAVAAEIARLSASSISLPYQPRPREIRARISRNAGQIMMIVGAVVVFGWLSGIRPITQWLPQWATMSFNTAFCFLLLGITFVLPGGIKDAPMPRRIGRAAAAGAGLLTVLSLLDYFFELGMDTNQWFFTYEKSTDSPYVAQMSAATSTGLLLTSIAALLISWRTRAGLRPSLLLGVIVGALGLIGLIGHVYDAESLYAVPFFAGLSIHTSLLLAVASIGILGVHPDQGPLGVLAADGRGSRLARTLLPFGILAPVLIGWARLQGERAGLYELEFGLALFATASVLAFISMIWLTAASINREDILRRRADEVMEHEAIRRRILFEKAKDGILVLDSHQNVVEANSSFAEMIGYPAAAVTQLHPWDWIVDSQTRELVVADWVTLAKDGDTFEAQLRKRDGSIIDAEVSCTTARFDAQQFLFFVCRDITQRKHSQQALHASEQRFRRALANIPDVVVIYDTDLRIQYINNATRGVTGHSPDFFVGKRDEEVFPPEVYEAYMPSLRKAFLTKQICAVEVDVDIPKFGARSLRITCVPLMDQDGDVREILGITRDLTERKQAESTIRASELKFRQLIEQAATGIVISNREGKVELVNSRCCDLLGYHEEELLGLDRAVILAPYDDSATIENIDELQPGDDIRFERRLRRNDGTTFPAEVSVNILESGAQQILFQDITIRHLQEQKIARLNRIQAVMGNINSAIVRLRNRTELLQETCRIAVDDGQFCVGWVGVIEPASSVLRMIAQYGIGPESGDLMGQEVQLLREGPSEFAISQQQPVFDNDIERTASISPLRKCAVGYGARSVISLPLVVEGETFGVIVLYATERDFFDDEELNLLRELAQDVSFGLEFIAKEERVDFLASYDALTGLPNRTLFFHKLSRQLQEASEQGKRTILSVIDIDRFRSINETYGRYEGDAVIATVAERIHAAVDDHDTVARIGSNTFAIAVTGNFDAADTGHQLEELNHSVFDEAFRLGDDDVRVTATTGVAVFPEDGSSPEALLGNAEVALRNARHRNIRLLLYSKEMNERVAESLRLENRVRSALENNEFSLWYQPKVCAHSGALQGLEALMRWTDSETGKMVPPDVFIPVMEHTGLIVQAGNWALRQVASDCLRWQEQGVCAPRVAVNVSPIQLNQPDLVGTLIEAQVVANEAGSAIDVEITESVIMDDVDSIIPKLRTLHSVGTKVYVDDFGTGYSSLSYIAKLPIDALKIDRSFVSDLRPDSEGLAIVKSIISLAKAMKLQVIAEGVETEEQVVLLRDLDCDELQGYHLGRPLPPDETLEVIRTLGAVTDS</sequence>
<dbReference type="CDD" id="cd00130">
    <property type="entry name" value="PAS"/>
    <property type="match status" value="3"/>
</dbReference>
<evidence type="ECO:0000259" key="4">
    <source>
        <dbReference type="PROSITE" id="PS50883"/>
    </source>
</evidence>
<dbReference type="CDD" id="cd01948">
    <property type="entry name" value="EAL"/>
    <property type="match status" value="1"/>
</dbReference>
<dbReference type="EMBL" id="CP016268">
    <property type="protein sequence ID" value="ANO52248.1"/>
    <property type="molecule type" value="Genomic_DNA"/>
</dbReference>
<dbReference type="Pfam" id="PF08448">
    <property type="entry name" value="PAS_4"/>
    <property type="match status" value="1"/>
</dbReference>
<organism evidence="6 7">
    <name type="scientific">Woeseia oceani</name>
    <dbReference type="NCBI Taxonomy" id="1548547"/>
    <lineage>
        <taxon>Bacteria</taxon>
        <taxon>Pseudomonadati</taxon>
        <taxon>Pseudomonadota</taxon>
        <taxon>Gammaproteobacteria</taxon>
        <taxon>Woeseiales</taxon>
        <taxon>Woeseiaceae</taxon>
        <taxon>Woeseia</taxon>
    </lineage>
</organism>
<protein>
    <recommendedName>
        <fullName evidence="8">Diguanylate cyclase</fullName>
    </recommendedName>
</protein>
<feature type="domain" description="PAS" evidence="2">
    <location>
        <begin position="441"/>
        <end position="511"/>
    </location>
</feature>
<name>A0A193LIH7_9GAMM</name>
<feature type="transmembrane region" description="Helical" evidence="1">
    <location>
        <begin position="175"/>
        <end position="194"/>
    </location>
</feature>
<evidence type="ECO:0000256" key="1">
    <source>
        <dbReference type="SAM" id="Phobius"/>
    </source>
</evidence>
<feature type="transmembrane region" description="Helical" evidence="1">
    <location>
        <begin position="200"/>
        <end position="224"/>
    </location>
</feature>
<dbReference type="InterPro" id="IPR043128">
    <property type="entry name" value="Rev_trsase/Diguanyl_cyclase"/>
</dbReference>
<evidence type="ECO:0000259" key="3">
    <source>
        <dbReference type="PROSITE" id="PS50113"/>
    </source>
</evidence>
<dbReference type="InterPro" id="IPR013656">
    <property type="entry name" value="PAS_4"/>
</dbReference>
<feature type="transmembrane region" description="Helical" evidence="1">
    <location>
        <begin position="277"/>
        <end position="301"/>
    </location>
</feature>
<feature type="transmembrane region" description="Helical" evidence="1">
    <location>
        <begin position="40"/>
        <end position="59"/>
    </location>
</feature>
<dbReference type="InterPro" id="IPR000700">
    <property type="entry name" value="PAS-assoc_C"/>
</dbReference>
<evidence type="ECO:0008006" key="8">
    <source>
        <dbReference type="Google" id="ProtNLM"/>
    </source>
</evidence>
<dbReference type="Pfam" id="PF00990">
    <property type="entry name" value="GGDEF"/>
    <property type="match status" value="1"/>
</dbReference>
<accession>A0A193LIH7</accession>
<dbReference type="PROSITE" id="PS50112">
    <property type="entry name" value="PAS"/>
    <property type="match status" value="3"/>
</dbReference>
<feature type="domain" description="PAC" evidence="3">
    <location>
        <begin position="390"/>
        <end position="440"/>
    </location>
</feature>
<dbReference type="Gene3D" id="3.30.450.40">
    <property type="match status" value="1"/>
</dbReference>
<dbReference type="Pfam" id="PF00563">
    <property type="entry name" value="EAL"/>
    <property type="match status" value="1"/>
</dbReference>
<keyword evidence="1" id="KW-0472">Membrane</keyword>
<dbReference type="NCBIfam" id="TIGR00254">
    <property type="entry name" value="GGDEF"/>
    <property type="match status" value="1"/>
</dbReference>
<reference evidence="6 7" key="1">
    <citation type="submission" date="2016-06" db="EMBL/GenBank/DDBJ databases">
        <title>Complete genome sequence of a deep-branching marine Gamma Proteobacterium Woeseia oceani type strain XK5.</title>
        <authorList>
            <person name="Mu D."/>
            <person name="Du Z."/>
        </authorList>
    </citation>
    <scope>NUCLEOTIDE SEQUENCE [LARGE SCALE GENOMIC DNA]</scope>
    <source>
        <strain evidence="6 7">XK5</strain>
    </source>
</reference>
<dbReference type="SMART" id="SM00052">
    <property type="entry name" value="EAL"/>
    <property type="match status" value="1"/>
</dbReference>
<dbReference type="CDD" id="cd01949">
    <property type="entry name" value="GGDEF"/>
    <property type="match status" value="1"/>
</dbReference>
<dbReference type="SUPFAM" id="SSF55073">
    <property type="entry name" value="Nucleotide cyclase"/>
    <property type="match status" value="1"/>
</dbReference>
<dbReference type="InterPro" id="IPR000014">
    <property type="entry name" value="PAS"/>
</dbReference>
<dbReference type="KEGG" id="woc:BA177_14560"/>
<dbReference type="Pfam" id="PF13426">
    <property type="entry name" value="PAS_9"/>
    <property type="match status" value="2"/>
</dbReference>
<dbReference type="SUPFAM" id="SSF141868">
    <property type="entry name" value="EAL domain-like"/>
    <property type="match status" value="1"/>
</dbReference>
<dbReference type="STRING" id="1548547.BA177_14560"/>
<dbReference type="SMART" id="SM00091">
    <property type="entry name" value="PAS"/>
    <property type="match status" value="3"/>
</dbReference>
<feature type="domain" description="PAS" evidence="2">
    <location>
        <begin position="567"/>
        <end position="637"/>
    </location>
</feature>
<feature type="domain" description="GGDEF" evidence="5">
    <location>
        <begin position="890"/>
        <end position="1024"/>
    </location>
</feature>
<feature type="transmembrane region" description="Helical" evidence="1">
    <location>
        <begin position="140"/>
        <end position="163"/>
    </location>
</feature>
<dbReference type="RefSeq" id="WP_068617382.1">
    <property type="nucleotide sequence ID" value="NZ_CP016268.1"/>
</dbReference>
<dbReference type="InterPro" id="IPR000160">
    <property type="entry name" value="GGDEF_dom"/>
</dbReference>
<dbReference type="SMART" id="SM00086">
    <property type="entry name" value="PAC"/>
    <property type="match status" value="3"/>
</dbReference>
<dbReference type="Gene3D" id="3.30.450.20">
    <property type="entry name" value="PAS domain"/>
    <property type="match status" value="3"/>
</dbReference>
<dbReference type="SUPFAM" id="SSF55781">
    <property type="entry name" value="GAF domain-like"/>
    <property type="match status" value="1"/>
</dbReference>
<feature type="domain" description="PAC" evidence="3">
    <location>
        <begin position="516"/>
        <end position="566"/>
    </location>
</feature>
<keyword evidence="1" id="KW-0812">Transmembrane</keyword>
<proteinExistence type="predicted"/>
<evidence type="ECO:0000313" key="6">
    <source>
        <dbReference type="EMBL" id="ANO52248.1"/>
    </source>
</evidence>
<dbReference type="InterPro" id="IPR052155">
    <property type="entry name" value="Biofilm_reg_signaling"/>
</dbReference>